<dbReference type="PANTHER" id="PTHR12751">
    <property type="entry name" value="PHOSPHATASE AND ACTIN REGULATOR PHACTR"/>
    <property type="match status" value="1"/>
</dbReference>
<evidence type="ECO:0000313" key="13">
    <source>
        <dbReference type="Proteomes" id="UP000261560"/>
    </source>
</evidence>
<dbReference type="GO" id="GO:0008157">
    <property type="term" value="F:protein phosphatase 1 binding"/>
    <property type="evidence" value="ECO:0007669"/>
    <property type="project" value="UniProtKB-UniRule"/>
</dbReference>
<dbReference type="InterPro" id="IPR004018">
    <property type="entry name" value="RPEL_repeat"/>
</dbReference>
<proteinExistence type="inferred from homology"/>
<feature type="compositionally biased region" description="Basic and acidic residues" evidence="11">
    <location>
        <begin position="826"/>
        <end position="845"/>
    </location>
</feature>
<keyword evidence="6 10" id="KW-0524">Neurogenesis</keyword>
<comment type="similarity">
    <text evidence="1 10">Belongs to the phosphatase and actin regulator family.</text>
</comment>
<evidence type="ECO:0000256" key="3">
    <source>
        <dbReference type="ARBA" id="ARBA00022473"/>
    </source>
</evidence>
<keyword evidence="3 10" id="KW-0217">Developmental protein</keyword>
<dbReference type="GO" id="GO:0030027">
    <property type="term" value="C:lamellipodium"/>
    <property type="evidence" value="ECO:0007669"/>
    <property type="project" value="UniProtKB-SubCell"/>
</dbReference>
<dbReference type="GO" id="GO:0030036">
    <property type="term" value="P:actin cytoskeleton organization"/>
    <property type="evidence" value="ECO:0007669"/>
    <property type="project" value="UniProtKB-UniRule"/>
</dbReference>
<dbReference type="GO" id="GO:0051726">
    <property type="term" value="P:regulation of cell cycle"/>
    <property type="evidence" value="ECO:0007669"/>
    <property type="project" value="UniProtKB-UniRule"/>
</dbReference>
<dbReference type="PANTHER" id="PTHR12751:SF4">
    <property type="entry name" value="PHOSPHATASE AND ACTIN REGULATOR 4"/>
    <property type="match status" value="1"/>
</dbReference>
<evidence type="ECO:0000256" key="1">
    <source>
        <dbReference type="ARBA" id="ARBA00009795"/>
    </source>
</evidence>
<dbReference type="Ensembl" id="ENSOMET00000028382.1">
    <property type="protein sequence ID" value="ENSOMEP00000019145.1"/>
    <property type="gene ID" value="ENSOMEG00000021028.1"/>
</dbReference>
<feature type="compositionally biased region" description="Polar residues" evidence="11">
    <location>
        <begin position="650"/>
        <end position="666"/>
    </location>
</feature>
<dbReference type="GO" id="GO:0001755">
    <property type="term" value="P:neural crest cell migration"/>
    <property type="evidence" value="ECO:0007669"/>
    <property type="project" value="UniProtKB-UniRule"/>
</dbReference>
<keyword evidence="7 10" id="KW-0009">Actin-binding</keyword>
<comment type="subunit">
    <text evidence="2 10">Binds PPP1CA and actin.</text>
</comment>
<feature type="compositionally biased region" description="Basic and acidic residues" evidence="11">
    <location>
        <begin position="106"/>
        <end position="120"/>
    </location>
</feature>
<dbReference type="PRINTS" id="PR01217">
    <property type="entry name" value="PRICHEXTENSN"/>
</dbReference>
<comment type="subcellular location">
    <subcellularLocation>
        <location evidence="10">Cytoplasm</location>
    </subcellularLocation>
    <subcellularLocation>
        <location evidence="10">Cell projection</location>
        <location evidence="10">Lamellipodium</location>
    </subcellularLocation>
</comment>
<organism evidence="12 13">
    <name type="scientific">Oryzias melastigma</name>
    <name type="common">Marine medaka</name>
    <dbReference type="NCBI Taxonomy" id="30732"/>
    <lineage>
        <taxon>Eukaryota</taxon>
        <taxon>Metazoa</taxon>
        <taxon>Chordata</taxon>
        <taxon>Craniata</taxon>
        <taxon>Vertebrata</taxon>
        <taxon>Euteleostomi</taxon>
        <taxon>Actinopterygii</taxon>
        <taxon>Neopterygii</taxon>
        <taxon>Teleostei</taxon>
        <taxon>Neoteleostei</taxon>
        <taxon>Acanthomorphata</taxon>
        <taxon>Ovalentaria</taxon>
        <taxon>Atherinomorphae</taxon>
        <taxon>Beloniformes</taxon>
        <taxon>Adrianichthyidae</taxon>
        <taxon>Oryziinae</taxon>
        <taxon>Oryzias</taxon>
    </lineage>
</organism>
<feature type="repeat" description="RPEL" evidence="9">
    <location>
        <begin position="60"/>
        <end position="85"/>
    </location>
</feature>
<name>A0A3B3CP70_ORYME</name>
<dbReference type="GO" id="GO:0061386">
    <property type="term" value="P:closure of optic fissure"/>
    <property type="evidence" value="ECO:0007669"/>
    <property type="project" value="UniProtKB-UniRule"/>
</dbReference>
<dbReference type="Gene3D" id="6.10.140.1750">
    <property type="match status" value="1"/>
</dbReference>
<dbReference type="SMART" id="SM00707">
    <property type="entry name" value="RPEL"/>
    <property type="match status" value="3"/>
</dbReference>
<dbReference type="GO" id="GO:0003779">
    <property type="term" value="F:actin binding"/>
    <property type="evidence" value="ECO:0007669"/>
    <property type="project" value="UniProtKB-UniRule"/>
</dbReference>
<evidence type="ECO:0000256" key="5">
    <source>
        <dbReference type="ARBA" id="ARBA00022737"/>
    </source>
</evidence>
<feature type="region of interest" description="Disordered" evidence="11">
    <location>
        <begin position="87"/>
        <end position="852"/>
    </location>
</feature>
<feature type="repeat" description="RPEL" evidence="9">
    <location>
        <begin position="902"/>
        <end position="927"/>
    </location>
</feature>
<evidence type="ECO:0000313" key="12">
    <source>
        <dbReference type="Ensembl" id="ENSOMEP00000019145.1"/>
    </source>
</evidence>
<dbReference type="GO" id="GO:0048484">
    <property type="term" value="P:enteric nervous system development"/>
    <property type="evidence" value="ECO:0007669"/>
    <property type="project" value="UniProtKB-UniRule"/>
</dbReference>
<feature type="compositionally biased region" description="Basic and acidic residues" evidence="11">
    <location>
        <begin position="182"/>
        <end position="533"/>
    </location>
</feature>
<dbReference type="GO" id="GO:0072542">
    <property type="term" value="F:protein phosphatase activator activity"/>
    <property type="evidence" value="ECO:0007669"/>
    <property type="project" value="UniProtKB-UniRule"/>
</dbReference>
<feature type="compositionally biased region" description="Pro residues" evidence="11">
    <location>
        <begin position="604"/>
        <end position="620"/>
    </location>
</feature>
<accession>A0A3B3CP70</accession>
<dbReference type="GO" id="GO:2001045">
    <property type="term" value="P:negative regulation of integrin-mediated signaling pathway"/>
    <property type="evidence" value="ECO:0007669"/>
    <property type="project" value="UniProtKB-UniRule"/>
</dbReference>
<feature type="compositionally biased region" description="Pro residues" evidence="11">
    <location>
        <begin position="667"/>
        <end position="681"/>
    </location>
</feature>
<dbReference type="GO" id="GO:0001843">
    <property type="term" value="P:neural tube closure"/>
    <property type="evidence" value="ECO:0007669"/>
    <property type="project" value="UniProtKB-UniRule"/>
</dbReference>
<protein>
    <recommendedName>
        <fullName evidence="10">Phosphatase and actin regulator 4</fullName>
    </recommendedName>
</protein>
<keyword evidence="8 10" id="KW-0966">Cell projection</keyword>
<dbReference type="Gene3D" id="6.10.140.2130">
    <property type="match status" value="1"/>
</dbReference>
<feature type="region of interest" description="Disordered" evidence="11">
    <location>
        <begin position="1"/>
        <end position="34"/>
    </location>
</feature>
<feature type="compositionally biased region" description="Basic and acidic residues" evidence="11">
    <location>
        <begin position="761"/>
        <end position="789"/>
    </location>
</feature>
<evidence type="ECO:0000256" key="7">
    <source>
        <dbReference type="ARBA" id="ARBA00023203"/>
    </source>
</evidence>
<evidence type="ECO:0000256" key="2">
    <source>
        <dbReference type="ARBA" id="ARBA00011844"/>
    </source>
</evidence>
<feature type="compositionally biased region" description="Pro residues" evidence="11">
    <location>
        <begin position="635"/>
        <end position="649"/>
    </location>
</feature>
<comment type="function">
    <text evidence="10">Regulator of protein phosphatase 1 (PP1) required for neural tube and optic fissure closure, and enteric neural crest cell (ENCCs) migration during development. Acts as an activator of PP1. During neural tube closure, localizes to the ventral neural tube and activates PP1, leading to down-regulate cell proliferation within cranial neural tissue and the neural retina. Also acts as a regulator of migration of enteric neural crest cells (ENCCs) by activating PP1, leading to repression of the integrin signaling through the rho/rock pathway.</text>
</comment>
<dbReference type="GO" id="GO:0007266">
    <property type="term" value="P:Rho protein signal transduction"/>
    <property type="evidence" value="ECO:0007669"/>
    <property type="project" value="UniProtKB-UniRule"/>
</dbReference>
<evidence type="ECO:0000256" key="10">
    <source>
        <dbReference type="RuleBase" id="RU367131"/>
    </source>
</evidence>
<reference evidence="12" key="1">
    <citation type="submission" date="2025-08" db="UniProtKB">
        <authorList>
            <consortium name="Ensembl"/>
        </authorList>
    </citation>
    <scope>IDENTIFICATION</scope>
</reference>
<evidence type="ECO:0000256" key="6">
    <source>
        <dbReference type="ARBA" id="ARBA00022902"/>
    </source>
</evidence>
<feature type="repeat" description="RPEL" evidence="9">
    <location>
        <begin position="864"/>
        <end position="889"/>
    </location>
</feature>
<dbReference type="AlphaFoldDB" id="A0A3B3CP70"/>
<sequence length="983" mass="117091">MENPDDEVDSQQRTGGEEGNSSVGTPPTKRKGKFFKMGKIFKPWKWKKKKPSDQFAEASMDLERKLSVRRSRQELIAKGVLREVTENENADVKVPPVKNGHPVPMDVDRVSERRLSRGESDISINFPKGPQGEDRRSRIPSDASRSNRAPLDVDSYARLPLDVDRQSRVPSDLNRTLPRGATQDDRYHRDERRDPRDDRRKDKDDMDRKDRREEKEKDRESEYKAERDFREKRDLRDDRDRRGERPDRDGRDRDERERRDEKEKRDRIERDRKDRDRDERERRDRNEKDSRRNERETGGWDERERRDRGPDEKERWNGTLDRHERERGDRHERERGDRDERERRDREEKERKDREERERRDREEKERKDREERERRDREERERRDREERERRDREDRERRDREERERREREDRERRVADEREKRERDDFERRNVRDRREDKDQHFEREKKDKRDDKLKEDKERKDAPVDRDNRERRDDWAKRNEKELRDDRARREDKGKKEKLVEERRLPVRPFSEVELRPPLEKSSSEEGNRPRPMSEVNRITTLPRYFSPTELQEHSAEASQPAGGVIVVPAPTRGSPPTPPKRTTPVTKRHSADPSAPTQAPEPKPPSAHPAAPPPVPKRESSDNKTAAPAELPPPLPSHIPPSPPRNKSLQLAAGNNSVQSDPPSPTTEPPSQPPIIPLHIRIQKALTSSGPVQPPTSGTQRAHSLLFNLPPDIQAEEDANHRRSLPIFIEPLRLPEDDDFDMEEELRKLKPQRPQRQTELEPRSRRALVVEDPRVSVIPEADHSDSEEEEDSDGPILYRDDDEEDDDDEPLSGLASRVKRKDTLDRRLEKQEREAADSSDGKTWSNREQWEALRSKIGVTLTRRLSQRPTVEELEQRNILQAKNEADRRQERSEIKRRLTRKLSQRPTVAELQARKILRFHEYVECTQAEDYDRRADKPWTKLTPADKAAIRKELNDFKSSEMAVHEESRIYTRFHRP</sequence>
<dbReference type="PROSITE" id="PS51073">
    <property type="entry name" value="RPEL"/>
    <property type="match status" value="3"/>
</dbReference>
<dbReference type="Pfam" id="PF02755">
    <property type="entry name" value="RPEL"/>
    <property type="match status" value="3"/>
</dbReference>
<evidence type="ECO:0000256" key="11">
    <source>
        <dbReference type="SAM" id="MobiDB-lite"/>
    </source>
</evidence>
<keyword evidence="13" id="KW-1185">Reference proteome</keyword>
<dbReference type="Proteomes" id="UP000261560">
    <property type="component" value="Unplaced"/>
</dbReference>
<feature type="compositionally biased region" description="Polar residues" evidence="11">
    <location>
        <begin position="690"/>
        <end position="707"/>
    </location>
</feature>
<evidence type="ECO:0000256" key="9">
    <source>
        <dbReference type="PROSITE-ProRule" id="PRU00401"/>
    </source>
</evidence>
<keyword evidence="4 10" id="KW-0963">Cytoplasm</keyword>
<dbReference type="GeneTree" id="ENSGT00940000157582"/>
<keyword evidence="5" id="KW-0677">Repeat</keyword>
<feature type="compositionally biased region" description="Acidic residues" evidence="11">
    <location>
        <begin position="805"/>
        <end position="815"/>
    </location>
</feature>
<feature type="compositionally biased region" description="Polar residues" evidence="11">
    <location>
        <begin position="11"/>
        <end position="25"/>
    </location>
</feature>
<evidence type="ECO:0000256" key="8">
    <source>
        <dbReference type="ARBA" id="ARBA00023273"/>
    </source>
</evidence>
<reference evidence="12" key="2">
    <citation type="submission" date="2025-09" db="UniProtKB">
        <authorList>
            <consortium name="Ensembl"/>
        </authorList>
    </citation>
    <scope>IDENTIFICATION</scope>
</reference>
<dbReference type="GO" id="GO:0005737">
    <property type="term" value="C:cytoplasm"/>
    <property type="evidence" value="ECO:0007669"/>
    <property type="project" value="UniProtKB-SubCell"/>
</dbReference>
<evidence type="ECO:0000256" key="4">
    <source>
        <dbReference type="ARBA" id="ARBA00022490"/>
    </source>
</evidence>